<keyword evidence="4" id="KW-1003">Cell membrane</keyword>
<feature type="transmembrane region" description="Helical" evidence="8">
    <location>
        <begin position="6"/>
        <end position="24"/>
    </location>
</feature>
<comment type="caution">
    <text evidence="9">The sequence shown here is derived from an EMBL/GenBank/DDBJ whole genome shotgun (WGS) entry which is preliminary data.</text>
</comment>
<dbReference type="InterPro" id="IPR038770">
    <property type="entry name" value="Na+/solute_symporter_sf"/>
</dbReference>
<dbReference type="Proteomes" id="UP000885690">
    <property type="component" value="Unassembled WGS sequence"/>
</dbReference>
<feature type="transmembrane region" description="Helical" evidence="8">
    <location>
        <begin position="232"/>
        <end position="258"/>
    </location>
</feature>
<evidence type="ECO:0000313" key="9">
    <source>
        <dbReference type="EMBL" id="HDD52697.1"/>
    </source>
</evidence>
<evidence type="ECO:0000256" key="5">
    <source>
        <dbReference type="ARBA" id="ARBA00022692"/>
    </source>
</evidence>
<proteinExistence type="inferred from homology"/>
<protein>
    <recommendedName>
        <fullName evidence="10">AEC family transporter</fullName>
    </recommendedName>
</protein>
<dbReference type="AlphaFoldDB" id="A0A7C0Y8M1"/>
<name>A0A7C0Y8M1_9BACT</name>
<feature type="transmembrane region" description="Helical" evidence="8">
    <location>
        <begin position="132"/>
        <end position="154"/>
    </location>
</feature>
<keyword evidence="7 8" id="KW-0472">Membrane</keyword>
<evidence type="ECO:0000256" key="4">
    <source>
        <dbReference type="ARBA" id="ARBA00022475"/>
    </source>
</evidence>
<evidence type="ECO:0000256" key="2">
    <source>
        <dbReference type="ARBA" id="ARBA00010145"/>
    </source>
</evidence>
<feature type="transmembrane region" description="Helical" evidence="8">
    <location>
        <begin position="36"/>
        <end position="56"/>
    </location>
</feature>
<dbReference type="Gene3D" id="1.20.1530.20">
    <property type="match status" value="2"/>
</dbReference>
<keyword evidence="3" id="KW-0813">Transport</keyword>
<comment type="similarity">
    <text evidence="2">Belongs to the auxin efflux carrier (TC 2.A.69) family.</text>
</comment>
<organism evidence="9">
    <name type="scientific">Thermosulfidibacter takaii</name>
    <dbReference type="NCBI Taxonomy" id="412593"/>
    <lineage>
        <taxon>Bacteria</taxon>
        <taxon>Pseudomonadati</taxon>
        <taxon>Thermosulfidibacterota</taxon>
        <taxon>Thermosulfidibacteria</taxon>
        <taxon>Thermosulfidibacterales</taxon>
        <taxon>Thermosulfidibacteraceae</taxon>
    </lineage>
</organism>
<comment type="subcellular location">
    <subcellularLocation>
        <location evidence="1">Cell membrane</location>
        <topology evidence="1">Multi-pass membrane protein</topology>
    </subcellularLocation>
</comment>
<feature type="transmembrane region" description="Helical" evidence="8">
    <location>
        <begin position="264"/>
        <end position="284"/>
    </location>
</feature>
<keyword evidence="5 8" id="KW-0812">Transmembrane</keyword>
<evidence type="ECO:0000256" key="3">
    <source>
        <dbReference type="ARBA" id="ARBA00022448"/>
    </source>
</evidence>
<gene>
    <name evidence="9" type="ORF">ENF32_01345</name>
</gene>
<feature type="transmembrane region" description="Helical" evidence="8">
    <location>
        <begin position="296"/>
        <end position="316"/>
    </location>
</feature>
<dbReference type="GO" id="GO:0055085">
    <property type="term" value="P:transmembrane transport"/>
    <property type="evidence" value="ECO:0007669"/>
    <property type="project" value="InterPro"/>
</dbReference>
<evidence type="ECO:0000256" key="8">
    <source>
        <dbReference type="SAM" id="Phobius"/>
    </source>
</evidence>
<feature type="transmembrane region" description="Helical" evidence="8">
    <location>
        <begin position="166"/>
        <end position="185"/>
    </location>
</feature>
<evidence type="ECO:0000256" key="6">
    <source>
        <dbReference type="ARBA" id="ARBA00022989"/>
    </source>
</evidence>
<dbReference type="Pfam" id="PF03547">
    <property type="entry name" value="Mem_trans"/>
    <property type="match status" value="2"/>
</dbReference>
<dbReference type="PANTHER" id="PTHR36838">
    <property type="entry name" value="AUXIN EFFLUX CARRIER FAMILY PROTEIN"/>
    <property type="match status" value="1"/>
</dbReference>
<feature type="transmembrane region" description="Helical" evidence="8">
    <location>
        <begin position="197"/>
        <end position="220"/>
    </location>
</feature>
<reference evidence="9" key="1">
    <citation type="journal article" date="2020" name="mSystems">
        <title>Genome- and Community-Level Interaction Insights into Carbon Utilization and Element Cycling Functions of Hydrothermarchaeota in Hydrothermal Sediment.</title>
        <authorList>
            <person name="Zhou Z."/>
            <person name="Liu Y."/>
            <person name="Xu W."/>
            <person name="Pan J."/>
            <person name="Luo Z.H."/>
            <person name="Li M."/>
        </authorList>
    </citation>
    <scope>NUCLEOTIDE SEQUENCE [LARGE SCALE GENOMIC DNA]</scope>
    <source>
        <strain evidence="9">HyVt-115</strain>
    </source>
</reference>
<evidence type="ECO:0000256" key="1">
    <source>
        <dbReference type="ARBA" id="ARBA00004651"/>
    </source>
</evidence>
<dbReference type="InterPro" id="IPR004776">
    <property type="entry name" value="Mem_transp_PIN-like"/>
</dbReference>
<feature type="transmembrane region" description="Helical" evidence="8">
    <location>
        <begin position="98"/>
        <end position="120"/>
    </location>
</feature>
<accession>A0A7C0Y8M1</accession>
<dbReference type="PANTHER" id="PTHR36838:SF3">
    <property type="entry name" value="TRANSPORTER AUXIN EFFLUX CARRIER EC FAMILY"/>
    <property type="match status" value="1"/>
</dbReference>
<dbReference type="GO" id="GO:0005886">
    <property type="term" value="C:plasma membrane"/>
    <property type="evidence" value="ECO:0007669"/>
    <property type="project" value="UniProtKB-SubCell"/>
</dbReference>
<feature type="transmembrane region" description="Helical" evidence="8">
    <location>
        <begin position="68"/>
        <end position="91"/>
    </location>
</feature>
<keyword evidence="6 8" id="KW-1133">Transmembrane helix</keyword>
<sequence>MDTFYHLGRGILVIVVLYVLAVLMRRRGVLTEEHSSVLAHIVTDLCLPAMIFVTLARRSVRLDQLGPAFVMLGLEITCIALAWVVSVWMGLKRAQQGAVVFCSAFGSSTFLGYPIIMAMFPHKTAALTEAVLISEIGVGYPIFILGPLLAMYFGSEGSDSGFDWSASLAFFRSPVFFALVLGILWGCLKLPGQDNFYLAPLFQVCHVLAAALTPLAILSVGLMFRIPSMRSIFFALALVIVLKLLFKPILAGLCAFLFGFPKLWRDVLVLLAAMPPAILGAVFLKRYGGDASLASTLLLAASLVSSVTLLFVFWLVG</sequence>
<evidence type="ECO:0000256" key="7">
    <source>
        <dbReference type="ARBA" id="ARBA00023136"/>
    </source>
</evidence>
<evidence type="ECO:0008006" key="10">
    <source>
        <dbReference type="Google" id="ProtNLM"/>
    </source>
</evidence>
<dbReference type="EMBL" id="DQWS01000051">
    <property type="protein sequence ID" value="HDD52697.1"/>
    <property type="molecule type" value="Genomic_DNA"/>
</dbReference>